<evidence type="ECO:0000256" key="10">
    <source>
        <dbReference type="ARBA" id="ARBA00023209"/>
    </source>
</evidence>
<evidence type="ECO:0000256" key="6">
    <source>
        <dbReference type="ARBA" id="ARBA00022737"/>
    </source>
</evidence>
<keyword evidence="6" id="KW-0677">Repeat</keyword>
<accession>A0A2T0B2S0</accession>
<keyword evidence="15" id="KW-1185">Reference proteome</keyword>
<feature type="transmembrane region" description="Helical" evidence="12">
    <location>
        <begin position="7"/>
        <end position="25"/>
    </location>
</feature>
<sequence length="323" mass="38149">MNISVNIGTLIVIINIVFIMFLIFFERRNPATTWAWLLILTIFPIVGFIVYLLFGKSLSNEKIFNKKLIEDVKKNEYMTQIAKSYEYDTSMLENKDIIKMHYRNAKALYTQRNNIKLYFHGKEKFKDLFYYIDNAKKYIHIQYYIIQPDELGSKLMDLLTKKSKEGVEVRLLFDAMGSSKFARNNKKFLKPFKEAGGKYAIFFPGSLFLIGKRVNYRNHRKIVVIDGETAFLGGFNVGNEYIGEDKKIGNWRDTHMKIEGEAINQLQGRFLMDWTYASKEDINDYTKYFSVLEYFYITMALYIIKQLLQIIPYAVLEQQLWAY</sequence>
<feature type="transmembrane region" description="Helical" evidence="12">
    <location>
        <begin position="294"/>
        <end position="315"/>
    </location>
</feature>
<evidence type="ECO:0000256" key="4">
    <source>
        <dbReference type="ARBA" id="ARBA00022679"/>
    </source>
</evidence>
<evidence type="ECO:0000256" key="1">
    <source>
        <dbReference type="ARBA" id="ARBA00004651"/>
    </source>
</evidence>
<dbReference type="Pfam" id="PF13091">
    <property type="entry name" value="PLDc_2"/>
    <property type="match status" value="1"/>
</dbReference>
<dbReference type="Proteomes" id="UP000239706">
    <property type="component" value="Unassembled WGS sequence"/>
</dbReference>
<reference evidence="14 15" key="1">
    <citation type="submission" date="2018-03" db="EMBL/GenBank/DDBJ databases">
        <title>Genome sequence of Clostridium liquoris DSM 100320.</title>
        <authorList>
            <person name="Poehlein A."/>
            <person name="Daniel R."/>
        </authorList>
    </citation>
    <scope>NUCLEOTIDE SEQUENCE [LARGE SCALE GENOMIC DNA]</scope>
    <source>
        <strain evidence="14 15">DSM 100320</strain>
    </source>
</reference>
<proteinExistence type="predicted"/>
<feature type="domain" description="PLD phosphodiesterase" evidence="13">
    <location>
        <begin position="214"/>
        <end position="241"/>
    </location>
</feature>
<dbReference type="GO" id="GO:0032049">
    <property type="term" value="P:cardiolipin biosynthetic process"/>
    <property type="evidence" value="ECO:0007669"/>
    <property type="project" value="UniProtKB-ARBA"/>
</dbReference>
<dbReference type="PROSITE" id="PS50035">
    <property type="entry name" value="PLD"/>
    <property type="match status" value="1"/>
</dbReference>
<dbReference type="SUPFAM" id="SSF56024">
    <property type="entry name" value="Phospholipase D/nuclease"/>
    <property type="match status" value="1"/>
</dbReference>
<keyword evidence="9 12" id="KW-0472">Membrane</keyword>
<evidence type="ECO:0000256" key="9">
    <source>
        <dbReference type="ARBA" id="ARBA00023136"/>
    </source>
</evidence>
<dbReference type="InterPro" id="IPR025202">
    <property type="entry name" value="PLD-like_dom"/>
</dbReference>
<evidence type="ECO:0000313" key="15">
    <source>
        <dbReference type="Proteomes" id="UP000239706"/>
    </source>
</evidence>
<evidence type="ECO:0000256" key="5">
    <source>
        <dbReference type="ARBA" id="ARBA00022692"/>
    </source>
</evidence>
<dbReference type="FunFam" id="3.30.870.10:FF:000014">
    <property type="entry name" value="Cardiolipin synthase"/>
    <property type="match status" value="1"/>
</dbReference>
<comment type="subcellular location">
    <subcellularLocation>
        <location evidence="1">Cell membrane</location>
        <topology evidence="1">Multi-pass membrane protein</topology>
    </subcellularLocation>
</comment>
<evidence type="ECO:0000256" key="7">
    <source>
        <dbReference type="ARBA" id="ARBA00022989"/>
    </source>
</evidence>
<dbReference type="Gene3D" id="3.30.870.10">
    <property type="entry name" value="Endonuclease Chain A"/>
    <property type="match status" value="1"/>
</dbReference>
<keyword evidence="4 14" id="KW-0808">Transferase</keyword>
<gene>
    <name evidence="14" type="primary">clsA_2</name>
    <name evidence="14" type="ORF">CLLI_18770</name>
</gene>
<dbReference type="GO" id="GO:0030572">
    <property type="term" value="F:phosphatidyltransferase activity"/>
    <property type="evidence" value="ECO:0007669"/>
    <property type="project" value="UniProtKB-ARBA"/>
</dbReference>
<keyword evidence="2" id="KW-1003">Cell membrane</keyword>
<dbReference type="Pfam" id="PF13396">
    <property type="entry name" value="PLDc_N"/>
    <property type="match status" value="1"/>
</dbReference>
<dbReference type="GO" id="GO:0005886">
    <property type="term" value="C:plasma membrane"/>
    <property type="evidence" value="ECO:0007669"/>
    <property type="project" value="UniProtKB-SubCell"/>
</dbReference>
<evidence type="ECO:0000256" key="11">
    <source>
        <dbReference type="ARBA" id="ARBA00023264"/>
    </source>
</evidence>
<dbReference type="AlphaFoldDB" id="A0A2T0B2S0"/>
<evidence type="ECO:0000259" key="13">
    <source>
        <dbReference type="PROSITE" id="PS50035"/>
    </source>
</evidence>
<keyword evidence="10" id="KW-0594">Phospholipid biosynthesis</keyword>
<dbReference type="SMART" id="SM00155">
    <property type="entry name" value="PLDc"/>
    <property type="match status" value="1"/>
</dbReference>
<organism evidence="14 15">
    <name type="scientific">Clostridium liquoris</name>
    <dbReference type="NCBI Taxonomy" id="1289519"/>
    <lineage>
        <taxon>Bacteria</taxon>
        <taxon>Bacillati</taxon>
        <taxon>Bacillota</taxon>
        <taxon>Clostridia</taxon>
        <taxon>Eubacteriales</taxon>
        <taxon>Clostridiaceae</taxon>
        <taxon>Clostridium</taxon>
    </lineage>
</organism>
<evidence type="ECO:0000313" key="14">
    <source>
        <dbReference type="EMBL" id="PRR78113.1"/>
    </source>
</evidence>
<dbReference type="PANTHER" id="PTHR21248:SF22">
    <property type="entry name" value="PHOSPHOLIPASE D"/>
    <property type="match status" value="1"/>
</dbReference>
<keyword evidence="3" id="KW-0444">Lipid biosynthesis</keyword>
<evidence type="ECO:0000256" key="3">
    <source>
        <dbReference type="ARBA" id="ARBA00022516"/>
    </source>
</evidence>
<keyword evidence="7 12" id="KW-1133">Transmembrane helix</keyword>
<dbReference type="RefSeq" id="WP_242975572.1">
    <property type="nucleotide sequence ID" value="NZ_PVXO01000051.1"/>
</dbReference>
<comment type="caution">
    <text evidence="14">The sequence shown here is derived from an EMBL/GenBank/DDBJ whole genome shotgun (WGS) entry which is preliminary data.</text>
</comment>
<evidence type="ECO:0000256" key="2">
    <source>
        <dbReference type="ARBA" id="ARBA00022475"/>
    </source>
</evidence>
<evidence type="ECO:0000256" key="8">
    <source>
        <dbReference type="ARBA" id="ARBA00023098"/>
    </source>
</evidence>
<keyword evidence="5 12" id="KW-0812">Transmembrane</keyword>
<dbReference type="InterPro" id="IPR027379">
    <property type="entry name" value="CLS_N"/>
</dbReference>
<dbReference type="EC" id="2.7.8.-" evidence="14"/>
<feature type="transmembrane region" description="Helical" evidence="12">
    <location>
        <begin position="31"/>
        <end position="54"/>
    </location>
</feature>
<dbReference type="InterPro" id="IPR001736">
    <property type="entry name" value="PLipase_D/transphosphatidylase"/>
</dbReference>
<keyword evidence="11" id="KW-1208">Phospholipid metabolism</keyword>
<dbReference type="PANTHER" id="PTHR21248">
    <property type="entry name" value="CARDIOLIPIN SYNTHASE"/>
    <property type="match status" value="1"/>
</dbReference>
<evidence type="ECO:0000256" key="12">
    <source>
        <dbReference type="SAM" id="Phobius"/>
    </source>
</evidence>
<dbReference type="CDD" id="cd09110">
    <property type="entry name" value="PLDc_CLS_1"/>
    <property type="match status" value="1"/>
</dbReference>
<protein>
    <submittedName>
        <fullName evidence="14">Major cardiolipin synthase ClsA</fullName>
        <ecNumber evidence="14">2.7.8.-</ecNumber>
    </submittedName>
</protein>
<name>A0A2T0B2S0_9CLOT</name>
<keyword evidence="8" id="KW-0443">Lipid metabolism</keyword>
<dbReference type="EMBL" id="PVXO01000051">
    <property type="protein sequence ID" value="PRR78113.1"/>
    <property type="molecule type" value="Genomic_DNA"/>
</dbReference>